<dbReference type="Proteomes" id="UP000765509">
    <property type="component" value="Unassembled WGS sequence"/>
</dbReference>
<evidence type="ECO:0000256" key="3">
    <source>
        <dbReference type="ARBA" id="ARBA00022771"/>
    </source>
</evidence>
<keyword evidence="2" id="KW-0479">Metal-binding</keyword>
<name>A0A9Q3GHQ6_9BASI</name>
<evidence type="ECO:0000313" key="9">
    <source>
        <dbReference type="Proteomes" id="UP000765509"/>
    </source>
</evidence>
<keyword evidence="9" id="KW-1185">Reference proteome</keyword>
<evidence type="ECO:0000256" key="1">
    <source>
        <dbReference type="ARBA" id="ARBA00004123"/>
    </source>
</evidence>
<feature type="domain" description="HAT C-terminal dimerisation" evidence="7">
    <location>
        <begin position="585"/>
        <end position="664"/>
    </location>
</feature>
<comment type="subcellular location">
    <subcellularLocation>
        <location evidence="1">Nucleus</location>
    </subcellularLocation>
</comment>
<dbReference type="SMART" id="SM00614">
    <property type="entry name" value="ZnF_BED"/>
    <property type="match status" value="1"/>
</dbReference>
<evidence type="ECO:0000259" key="7">
    <source>
        <dbReference type="Pfam" id="PF05699"/>
    </source>
</evidence>
<dbReference type="PANTHER" id="PTHR46481">
    <property type="entry name" value="ZINC FINGER BED DOMAIN-CONTAINING PROTEIN 4"/>
    <property type="match status" value="1"/>
</dbReference>
<dbReference type="EMBL" id="AVOT02001704">
    <property type="protein sequence ID" value="MBW0467873.1"/>
    <property type="molecule type" value="Genomic_DNA"/>
</dbReference>
<evidence type="ECO:0000256" key="4">
    <source>
        <dbReference type="ARBA" id="ARBA00022833"/>
    </source>
</evidence>
<dbReference type="AlphaFoldDB" id="A0A9Q3GHQ6"/>
<dbReference type="GO" id="GO:0008270">
    <property type="term" value="F:zinc ion binding"/>
    <property type="evidence" value="ECO:0007669"/>
    <property type="project" value="UniProtKB-KW"/>
</dbReference>
<keyword evidence="5" id="KW-0539">Nucleus</keyword>
<proteinExistence type="predicted"/>
<evidence type="ECO:0000256" key="5">
    <source>
        <dbReference type="ARBA" id="ARBA00023242"/>
    </source>
</evidence>
<dbReference type="InterPro" id="IPR008906">
    <property type="entry name" value="HATC_C_dom"/>
</dbReference>
<evidence type="ECO:0000256" key="6">
    <source>
        <dbReference type="SAM" id="MobiDB-lite"/>
    </source>
</evidence>
<dbReference type="OrthoDB" id="2506934at2759"/>
<dbReference type="InterPro" id="IPR012337">
    <property type="entry name" value="RNaseH-like_sf"/>
</dbReference>
<dbReference type="SUPFAM" id="SSF53098">
    <property type="entry name" value="Ribonuclease H-like"/>
    <property type="match status" value="1"/>
</dbReference>
<dbReference type="InterPro" id="IPR052035">
    <property type="entry name" value="ZnF_BED_domain_contain"/>
</dbReference>
<protein>
    <recommendedName>
        <fullName evidence="7">HAT C-terminal dimerisation domain-containing protein</fullName>
    </recommendedName>
</protein>
<accession>A0A9Q3GHQ6</accession>
<dbReference type="PANTHER" id="PTHR46481:SF10">
    <property type="entry name" value="ZINC FINGER BED DOMAIN-CONTAINING PROTEIN 39"/>
    <property type="match status" value="1"/>
</dbReference>
<feature type="region of interest" description="Disordered" evidence="6">
    <location>
        <begin position="1"/>
        <end position="21"/>
    </location>
</feature>
<dbReference type="GO" id="GO:0005634">
    <property type="term" value="C:nucleus"/>
    <property type="evidence" value="ECO:0007669"/>
    <property type="project" value="UniProtKB-SubCell"/>
</dbReference>
<organism evidence="8 9">
    <name type="scientific">Austropuccinia psidii MF-1</name>
    <dbReference type="NCBI Taxonomy" id="1389203"/>
    <lineage>
        <taxon>Eukaryota</taxon>
        <taxon>Fungi</taxon>
        <taxon>Dikarya</taxon>
        <taxon>Basidiomycota</taxon>
        <taxon>Pucciniomycotina</taxon>
        <taxon>Pucciniomycetes</taxon>
        <taxon>Pucciniales</taxon>
        <taxon>Sphaerophragmiaceae</taxon>
        <taxon>Austropuccinia</taxon>
    </lineage>
</organism>
<dbReference type="Pfam" id="PF05699">
    <property type="entry name" value="Dimer_Tnp_hAT"/>
    <property type="match status" value="1"/>
</dbReference>
<comment type="caution">
    <text evidence="8">The sequence shown here is derived from an EMBL/GenBank/DDBJ whole genome shotgun (WGS) entry which is preliminary data.</text>
</comment>
<dbReference type="GO" id="GO:0046983">
    <property type="term" value="F:protein dimerization activity"/>
    <property type="evidence" value="ECO:0007669"/>
    <property type="project" value="InterPro"/>
</dbReference>
<sequence length="675" mass="75647">MSSAPSSLCSTPTPSDTELRSLPSTIDLTQTPKRSWVWVYFSDVDEQYVQCQFVDRLGKACNKRLKKDRTGSTKGMSQHLHVLHRVANPKTISSPLAKNTMMDQFVNINNRKKALSPASLKTALVYFICDADLPLSITESPAFRALLELCNPAVTNILVRQASLTAHLTNIYFCHQESIRNYLSTNNINVSFTTDAWTSPNITAYLAVTGHYIDSDFKLTSILLGLCQIEGNHSGASLASQFLTIIRRFDLEQKIICITTDNASVNHCMALEIELICPCFCSKNHAVGCMAHTIHLAARDGLKALGSDTCDTSTPVDHDDLNPMAISSLTNPPDGLNLQYNSIIGKISRLASYLRHSPQRREKFITTVNLVYDIDKPTNAKTLLSQVPTRWNSTYEMLNRALDLKDAYNHFCTPDSLASYRLSHLEWEKAKVMVLFLQPLYEATLLICGSSYPTINQSLPLYILLIEDIRQALEQYDVAPIEPAADAMIQKISKYITILLGKRPVICASILDPRLKHTFFLTHDSTLGEFGTSCTQLTKMFEEEAQKFVTIQDCEPHEIVAERSTRLLDKMYPSATHKGATLELELQRYFAEPPEPKDTDILVFWRSRGNLFPTLAVMARNYLAIPATSAPSERVFSGGRRILSYQRASLTPAHVEQLACVKEWAHTFGFLFGDI</sequence>
<evidence type="ECO:0000313" key="8">
    <source>
        <dbReference type="EMBL" id="MBW0467873.1"/>
    </source>
</evidence>
<gene>
    <name evidence="8" type="ORF">O181_007588</name>
</gene>
<evidence type="ECO:0000256" key="2">
    <source>
        <dbReference type="ARBA" id="ARBA00022723"/>
    </source>
</evidence>
<reference evidence="8" key="1">
    <citation type="submission" date="2021-03" db="EMBL/GenBank/DDBJ databases">
        <title>Draft genome sequence of rust myrtle Austropuccinia psidii MF-1, a brazilian biotype.</title>
        <authorList>
            <person name="Quecine M.C."/>
            <person name="Pachon D.M.R."/>
            <person name="Bonatelli M.L."/>
            <person name="Correr F.H."/>
            <person name="Franceschini L.M."/>
            <person name="Leite T.F."/>
            <person name="Margarido G.R.A."/>
            <person name="Almeida C.A."/>
            <person name="Ferrarezi J.A."/>
            <person name="Labate C.A."/>
        </authorList>
    </citation>
    <scope>NUCLEOTIDE SEQUENCE</scope>
    <source>
        <strain evidence="8">MF-1</strain>
    </source>
</reference>
<keyword evidence="3" id="KW-0863">Zinc-finger</keyword>
<keyword evidence="4" id="KW-0862">Zinc</keyword>